<evidence type="ECO:0000256" key="1">
    <source>
        <dbReference type="ARBA" id="ARBA00022741"/>
    </source>
</evidence>
<dbReference type="GO" id="GO:0005829">
    <property type="term" value="C:cytosol"/>
    <property type="evidence" value="ECO:0007669"/>
    <property type="project" value="TreeGrafter"/>
</dbReference>
<sequence length="773" mass="85518">MQEQEQNLNTSFHILSLLPTRKEDSGTQRIRLSAEIVDGYKIAYGSCVRMSTPDLVVIGTIHHCHPSLAFNGIHIDPTVTENQSIHSIIKRADLEQRITLQLLECKHAEQLEVKLVVVNKSQYWDSHVAAELGRKCFHCIYNKVVTPGCKVELSQSRLGRLLGMCVCIVLSCGDDEEANDTTAFRITEKTVIKVIDIESWEHYNVMQRQISKYRVCMGGVEREMKLLTDLLWMPRKHQEMFDTLSIPKSSGVLLRGPPGCGKTSLVYKLAHECHAALVAISGPEIIGSYPGESEANLKKVFEKAVRLSREGPCILFIDEIDSICQRSLKSNSSNSTRLTGALLAELDCVAQECGLLVVAATNRPSALDPAVRCQGRLEEEVYKSVPSYSQRRAILEVHTKDMPLADDIDLDMLAGMTGGYVGADLARLCTEAVRHVLLDSAGQGLPSKKVGMREMIGALSVVQPSLRKGVECVVDVQPVRWEDIGGLEQVKMKIRQAVEWPLIHPGAYKRMGLPLARGVLLYGPPGCGKTTLVRAAATASRVTFLSLSGAQLYSPFVGDSEQLLTEAFQKARALAPSILFLDELDSIVGRRSEGSSSHSVQERVLSTLLNEMDGVGIRKDEKVDRLLEEDVQEGYCTNAVTDIKESEFRDNTRVLVVAATNRPDLVDEALLRPGRMDHLVYVPPPDTEARLQIFGVHTHKMPQRGVDLHQLASDMEGYTGADIENLCREAALCALTENLQAVSVGPDHFQQALRTVKPSLSKELEQLYKQIKR</sequence>
<evidence type="ECO:0000256" key="2">
    <source>
        <dbReference type="ARBA" id="ARBA00022840"/>
    </source>
</evidence>
<dbReference type="PANTHER" id="PTHR23077">
    <property type="entry name" value="AAA-FAMILY ATPASE"/>
    <property type="match status" value="1"/>
</dbReference>
<dbReference type="GO" id="GO:0097352">
    <property type="term" value="P:autophagosome maturation"/>
    <property type="evidence" value="ECO:0007669"/>
    <property type="project" value="TreeGrafter"/>
</dbReference>
<evidence type="ECO:0000259" key="3">
    <source>
        <dbReference type="SMART" id="SM00382"/>
    </source>
</evidence>
<reference evidence="4 5" key="1">
    <citation type="submission" date="2018-04" db="EMBL/GenBank/DDBJ databases">
        <title>The genome of golden apple snail Pomacea canaliculata provides insight into stress tolerance and invasive adaptation.</title>
        <authorList>
            <person name="Liu C."/>
            <person name="Liu B."/>
            <person name="Ren Y."/>
            <person name="Zhang Y."/>
            <person name="Wang H."/>
            <person name="Li S."/>
            <person name="Jiang F."/>
            <person name="Yin L."/>
            <person name="Zhang G."/>
            <person name="Qian W."/>
            <person name="Fan W."/>
        </authorList>
    </citation>
    <scope>NUCLEOTIDE SEQUENCE [LARGE SCALE GENOMIC DNA]</scope>
    <source>
        <strain evidence="4">SZHN2017</strain>
        <tissue evidence="4">Muscle</tissue>
    </source>
</reference>
<dbReference type="PANTHER" id="PTHR23077:SF194">
    <property type="entry name" value="ATPASE FAMILY GENE 2 PROTEIN HOMOLOG B"/>
    <property type="match status" value="1"/>
</dbReference>
<dbReference type="GO" id="GO:0005634">
    <property type="term" value="C:nucleus"/>
    <property type="evidence" value="ECO:0007669"/>
    <property type="project" value="TreeGrafter"/>
</dbReference>
<evidence type="ECO:0000313" key="5">
    <source>
        <dbReference type="Proteomes" id="UP000245119"/>
    </source>
</evidence>
<dbReference type="FunFam" id="1.10.8.60:FF:000038">
    <property type="entry name" value="spermatogenesis-associated protein 5-like protein 1"/>
    <property type="match status" value="1"/>
</dbReference>
<keyword evidence="1" id="KW-0547">Nucleotide-binding</keyword>
<dbReference type="OrthoDB" id="27435at2759"/>
<proteinExistence type="predicted"/>
<dbReference type="InterPro" id="IPR050168">
    <property type="entry name" value="AAA_ATPase_domain"/>
</dbReference>
<dbReference type="GO" id="GO:0051228">
    <property type="term" value="P:mitotic spindle disassembly"/>
    <property type="evidence" value="ECO:0007669"/>
    <property type="project" value="TreeGrafter"/>
</dbReference>
<name>A0A2T7NFY4_POMCA</name>
<dbReference type="GO" id="GO:0034098">
    <property type="term" value="C:VCP-NPL4-UFD1 AAA ATPase complex"/>
    <property type="evidence" value="ECO:0007669"/>
    <property type="project" value="TreeGrafter"/>
</dbReference>
<gene>
    <name evidence="4" type="ORF">C0Q70_20559</name>
</gene>
<evidence type="ECO:0000313" key="4">
    <source>
        <dbReference type="EMBL" id="PVD20065.1"/>
    </source>
</evidence>
<accession>A0A2T7NFY4</accession>
<dbReference type="SMART" id="SM00382">
    <property type="entry name" value="AAA"/>
    <property type="match status" value="2"/>
</dbReference>
<dbReference type="Proteomes" id="UP000245119">
    <property type="component" value="Linkage Group LG13"/>
</dbReference>
<dbReference type="Pfam" id="PF00004">
    <property type="entry name" value="AAA"/>
    <property type="match status" value="2"/>
</dbReference>
<dbReference type="Gene3D" id="1.10.8.60">
    <property type="match status" value="2"/>
</dbReference>
<protein>
    <recommendedName>
        <fullName evidence="3">AAA+ ATPase domain-containing protein</fullName>
    </recommendedName>
</protein>
<dbReference type="GO" id="GO:0031593">
    <property type="term" value="F:polyubiquitin modification-dependent protein binding"/>
    <property type="evidence" value="ECO:0007669"/>
    <property type="project" value="TreeGrafter"/>
</dbReference>
<dbReference type="InterPro" id="IPR003959">
    <property type="entry name" value="ATPase_AAA_core"/>
</dbReference>
<dbReference type="SUPFAM" id="SSF52540">
    <property type="entry name" value="P-loop containing nucleoside triphosphate hydrolases"/>
    <property type="match status" value="2"/>
</dbReference>
<keyword evidence="2" id="KW-0067">ATP-binding</keyword>
<dbReference type="AlphaFoldDB" id="A0A2T7NFY4"/>
<dbReference type="InterPro" id="IPR003960">
    <property type="entry name" value="ATPase_AAA_CS"/>
</dbReference>
<dbReference type="GO" id="GO:0030970">
    <property type="term" value="P:retrograde protein transport, ER to cytosol"/>
    <property type="evidence" value="ECO:0007669"/>
    <property type="project" value="TreeGrafter"/>
</dbReference>
<dbReference type="Gene3D" id="3.40.50.300">
    <property type="entry name" value="P-loop containing nucleotide triphosphate hydrolases"/>
    <property type="match status" value="2"/>
</dbReference>
<feature type="domain" description="AAA+ ATPase" evidence="3">
    <location>
        <begin position="248"/>
        <end position="387"/>
    </location>
</feature>
<dbReference type="PROSITE" id="PS00674">
    <property type="entry name" value="AAA"/>
    <property type="match status" value="1"/>
</dbReference>
<dbReference type="GO" id="GO:0016887">
    <property type="term" value="F:ATP hydrolysis activity"/>
    <property type="evidence" value="ECO:0007669"/>
    <property type="project" value="InterPro"/>
</dbReference>
<dbReference type="InterPro" id="IPR041569">
    <property type="entry name" value="AAA_lid_3"/>
</dbReference>
<organism evidence="4 5">
    <name type="scientific">Pomacea canaliculata</name>
    <name type="common">Golden apple snail</name>
    <dbReference type="NCBI Taxonomy" id="400727"/>
    <lineage>
        <taxon>Eukaryota</taxon>
        <taxon>Metazoa</taxon>
        <taxon>Spiralia</taxon>
        <taxon>Lophotrochozoa</taxon>
        <taxon>Mollusca</taxon>
        <taxon>Gastropoda</taxon>
        <taxon>Caenogastropoda</taxon>
        <taxon>Architaenioglossa</taxon>
        <taxon>Ampullarioidea</taxon>
        <taxon>Ampullariidae</taxon>
        <taxon>Pomacea</taxon>
    </lineage>
</organism>
<dbReference type="InterPro" id="IPR027417">
    <property type="entry name" value="P-loop_NTPase"/>
</dbReference>
<dbReference type="InterPro" id="IPR003593">
    <property type="entry name" value="AAA+_ATPase"/>
</dbReference>
<keyword evidence="5" id="KW-1185">Reference proteome</keyword>
<dbReference type="STRING" id="400727.A0A2T7NFY4"/>
<dbReference type="Pfam" id="PF17862">
    <property type="entry name" value="AAA_lid_3"/>
    <property type="match status" value="2"/>
</dbReference>
<dbReference type="GO" id="GO:0005524">
    <property type="term" value="F:ATP binding"/>
    <property type="evidence" value="ECO:0007669"/>
    <property type="project" value="UniProtKB-KW"/>
</dbReference>
<feature type="domain" description="AAA+ ATPase" evidence="3">
    <location>
        <begin position="515"/>
        <end position="686"/>
    </location>
</feature>
<dbReference type="EMBL" id="PZQS01000013">
    <property type="protein sequence ID" value="PVD20065.1"/>
    <property type="molecule type" value="Genomic_DNA"/>
</dbReference>
<comment type="caution">
    <text evidence="4">The sequence shown here is derived from an EMBL/GenBank/DDBJ whole genome shotgun (WGS) entry which is preliminary data.</text>
</comment>